<sequence>MILQRTPKVVMWLKNQLKLKSRTKYMFKHIEVSTDRSYLSSFPVVSYEAVGKLEIQGTLSHYFSGVLVNLFFFFFSYQ</sequence>
<keyword evidence="1" id="KW-0812">Transmembrane</keyword>
<accession>A0A2G5CGX3</accession>
<organism evidence="2 3">
    <name type="scientific">Aquilegia coerulea</name>
    <name type="common">Rocky mountain columbine</name>
    <dbReference type="NCBI Taxonomy" id="218851"/>
    <lineage>
        <taxon>Eukaryota</taxon>
        <taxon>Viridiplantae</taxon>
        <taxon>Streptophyta</taxon>
        <taxon>Embryophyta</taxon>
        <taxon>Tracheophyta</taxon>
        <taxon>Spermatophyta</taxon>
        <taxon>Magnoliopsida</taxon>
        <taxon>Ranunculales</taxon>
        <taxon>Ranunculaceae</taxon>
        <taxon>Thalictroideae</taxon>
        <taxon>Aquilegia</taxon>
    </lineage>
</organism>
<proteinExistence type="predicted"/>
<evidence type="ECO:0000256" key="1">
    <source>
        <dbReference type="SAM" id="Phobius"/>
    </source>
</evidence>
<keyword evidence="1" id="KW-0472">Membrane</keyword>
<evidence type="ECO:0000313" key="2">
    <source>
        <dbReference type="EMBL" id="PIA30556.1"/>
    </source>
</evidence>
<gene>
    <name evidence="2" type="ORF">AQUCO_05500091v1</name>
</gene>
<dbReference type="InParanoid" id="A0A2G5CGX3"/>
<protein>
    <submittedName>
        <fullName evidence="2">Uncharacterized protein</fullName>
    </submittedName>
</protein>
<keyword evidence="1" id="KW-1133">Transmembrane helix</keyword>
<keyword evidence="3" id="KW-1185">Reference proteome</keyword>
<dbReference type="EMBL" id="KZ305072">
    <property type="protein sequence ID" value="PIA30556.1"/>
    <property type="molecule type" value="Genomic_DNA"/>
</dbReference>
<dbReference type="AlphaFoldDB" id="A0A2G5CGX3"/>
<evidence type="ECO:0000313" key="3">
    <source>
        <dbReference type="Proteomes" id="UP000230069"/>
    </source>
</evidence>
<name>A0A2G5CGX3_AQUCA</name>
<reference evidence="2 3" key="1">
    <citation type="submission" date="2017-09" db="EMBL/GenBank/DDBJ databases">
        <title>WGS assembly of Aquilegia coerulea Goldsmith.</title>
        <authorList>
            <person name="Hodges S."/>
            <person name="Kramer E."/>
            <person name="Nordborg M."/>
            <person name="Tomkins J."/>
            <person name="Borevitz J."/>
            <person name="Derieg N."/>
            <person name="Yan J."/>
            <person name="Mihaltcheva S."/>
            <person name="Hayes R.D."/>
            <person name="Rokhsar D."/>
        </authorList>
    </citation>
    <scope>NUCLEOTIDE SEQUENCE [LARGE SCALE GENOMIC DNA]</scope>
    <source>
        <strain evidence="3">cv. Goldsmith</strain>
    </source>
</reference>
<dbReference type="Proteomes" id="UP000230069">
    <property type="component" value="Unassembled WGS sequence"/>
</dbReference>
<feature type="transmembrane region" description="Helical" evidence="1">
    <location>
        <begin position="59"/>
        <end position="77"/>
    </location>
</feature>